<dbReference type="RefSeq" id="WP_212191260.1">
    <property type="nucleotide sequence ID" value="NZ_JAGTAR010000017.1"/>
</dbReference>
<evidence type="ECO:0000256" key="2">
    <source>
        <dbReference type="ARBA" id="ARBA00022692"/>
    </source>
</evidence>
<dbReference type="SUPFAM" id="SSF90123">
    <property type="entry name" value="ABC transporter transmembrane region"/>
    <property type="match status" value="1"/>
</dbReference>
<dbReference type="Proteomes" id="UP000679220">
    <property type="component" value="Unassembled WGS sequence"/>
</dbReference>
<dbReference type="GO" id="GO:0016887">
    <property type="term" value="F:ATP hydrolysis activity"/>
    <property type="evidence" value="ECO:0007669"/>
    <property type="project" value="InterPro"/>
</dbReference>
<keyword evidence="2 7" id="KW-0812">Transmembrane</keyword>
<feature type="domain" description="ABC transmembrane type-1" evidence="9">
    <location>
        <begin position="28"/>
        <end position="317"/>
    </location>
</feature>
<evidence type="ECO:0000256" key="5">
    <source>
        <dbReference type="ARBA" id="ARBA00022989"/>
    </source>
</evidence>
<accession>A0A941IY84</accession>
<dbReference type="GO" id="GO:0005524">
    <property type="term" value="F:ATP binding"/>
    <property type="evidence" value="ECO:0007669"/>
    <property type="project" value="UniProtKB-KW"/>
</dbReference>
<evidence type="ECO:0000313" key="10">
    <source>
        <dbReference type="EMBL" id="MBR8536293.1"/>
    </source>
</evidence>
<comment type="caution">
    <text evidence="10">The sequence shown here is derived from an EMBL/GenBank/DDBJ whole genome shotgun (WGS) entry which is preliminary data.</text>
</comment>
<dbReference type="GO" id="GO:0015421">
    <property type="term" value="F:ABC-type oligopeptide transporter activity"/>
    <property type="evidence" value="ECO:0007669"/>
    <property type="project" value="TreeGrafter"/>
</dbReference>
<proteinExistence type="predicted"/>
<evidence type="ECO:0000259" key="8">
    <source>
        <dbReference type="PROSITE" id="PS50893"/>
    </source>
</evidence>
<dbReference type="InterPro" id="IPR011527">
    <property type="entry name" value="ABC1_TM_dom"/>
</dbReference>
<sequence>MKRVNKLSINHLLESLRIVYRSSPKWTLINTIITIIRGCIPLLLLYVVKELIDVVTNHINTINNNPQHLYYIIGATALFFLLNAISGSVSSLVRERQSHFVNDYVQNIIHKKTINIDYKYFEDANYQDTFYRALNDANFRPARVFYGILQLAQNSLTLLLILIILSNIHWAMIPVLIISGAPIFYFRIAHTRKIYQYRKQHTEDERRVHYFNRLLTAKDFAKELRVFNLGETFKREYEYFKHDLRDKQWTLSKSKTLYEVAVQVLATIILLLIIGYVVQQTVEGHISSGSMAMYFLALQRAYAVLQGLLSSLSSLYEDNLFLQNFIEFNNISIEKSIANQLFPNPIKTTIEIKNVSFKYPNTNKWVLKNISLTIPKGKTVALVGRNGCGKTSLVKLLAGLHQPNEGQITVDNINWHHIASSEISKNISVIFQDFMLYNVSAANNIRFGNMRRKDENGIIQEAAQKAGIHELFSNLPEGFDTTLGTLFKGSQMLSRGEWQRTALARSFYNTDAQIIILDEPTSSLDAFTEAKLIAHFKEITRNKTAIIVSHRLSTIKLADIVVVMENSGIAEVGAPDELLKQRGVYFSMLESLK</sequence>
<dbReference type="InterPro" id="IPR003439">
    <property type="entry name" value="ABC_transporter-like_ATP-bd"/>
</dbReference>
<feature type="transmembrane region" description="Helical" evidence="7">
    <location>
        <begin position="144"/>
        <end position="165"/>
    </location>
</feature>
<dbReference type="GO" id="GO:0005886">
    <property type="term" value="C:plasma membrane"/>
    <property type="evidence" value="ECO:0007669"/>
    <property type="project" value="UniProtKB-SubCell"/>
</dbReference>
<name>A0A941IY84_9BACT</name>
<dbReference type="SMART" id="SM00382">
    <property type="entry name" value="AAA"/>
    <property type="match status" value="1"/>
</dbReference>
<keyword evidence="6 7" id="KW-0472">Membrane</keyword>
<dbReference type="Pfam" id="PF00664">
    <property type="entry name" value="ABC_membrane"/>
    <property type="match status" value="1"/>
</dbReference>
<keyword evidence="5 7" id="KW-1133">Transmembrane helix</keyword>
<dbReference type="InterPro" id="IPR003593">
    <property type="entry name" value="AAA+_ATPase"/>
</dbReference>
<dbReference type="PANTHER" id="PTHR43394:SF1">
    <property type="entry name" value="ATP-BINDING CASSETTE SUB-FAMILY B MEMBER 10, MITOCHONDRIAL"/>
    <property type="match status" value="1"/>
</dbReference>
<feature type="domain" description="ABC transporter" evidence="8">
    <location>
        <begin position="350"/>
        <end position="591"/>
    </location>
</feature>
<evidence type="ECO:0000256" key="6">
    <source>
        <dbReference type="ARBA" id="ARBA00023136"/>
    </source>
</evidence>
<dbReference type="PROSITE" id="PS50893">
    <property type="entry name" value="ABC_TRANSPORTER_2"/>
    <property type="match status" value="1"/>
</dbReference>
<dbReference type="Gene3D" id="3.40.50.300">
    <property type="entry name" value="P-loop containing nucleotide triphosphate hydrolases"/>
    <property type="match status" value="1"/>
</dbReference>
<evidence type="ECO:0000256" key="3">
    <source>
        <dbReference type="ARBA" id="ARBA00022741"/>
    </source>
</evidence>
<dbReference type="Gene3D" id="1.20.1560.10">
    <property type="entry name" value="ABC transporter type 1, transmembrane domain"/>
    <property type="match status" value="1"/>
</dbReference>
<feature type="transmembrane region" description="Helical" evidence="7">
    <location>
        <begin position="171"/>
        <end position="189"/>
    </location>
</feature>
<evidence type="ECO:0000259" key="9">
    <source>
        <dbReference type="PROSITE" id="PS50929"/>
    </source>
</evidence>
<dbReference type="PANTHER" id="PTHR43394">
    <property type="entry name" value="ATP-DEPENDENT PERMEASE MDL1, MITOCHONDRIAL"/>
    <property type="match status" value="1"/>
</dbReference>
<dbReference type="PROSITE" id="PS50929">
    <property type="entry name" value="ABC_TM1F"/>
    <property type="match status" value="1"/>
</dbReference>
<reference evidence="10" key="2">
    <citation type="submission" date="2021-04" db="EMBL/GenBank/DDBJ databases">
        <authorList>
            <person name="Zhang T."/>
            <person name="Zhang Y."/>
            <person name="Lu D."/>
            <person name="Zuo D."/>
            <person name="Du Z."/>
        </authorList>
    </citation>
    <scope>NUCLEOTIDE SEQUENCE</scope>
    <source>
        <strain evidence="10">JR1</strain>
    </source>
</reference>
<dbReference type="SUPFAM" id="SSF52540">
    <property type="entry name" value="P-loop containing nucleoside triphosphate hydrolases"/>
    <property type="match status" value="1"/>
</dbReference>
<keyword evidence="4 10" id="KW-0067">ATP-binding</keyword>
<dbReference type="InterPro" id="IPR027417">
    <property type="entry name" value="P-loop_NTPase"/>
</dbReference>
<evidence type="ECO:0000256" key="4">
    <source>
        <dbReference type="ARBA" id="ARBA00022840"/>
    </source>
</evidence>
<dbReference type="AlphaFoldDB" id="A0A941IY84"/>
<protein>
    <submittedName>
        <fullName evidence="10">ABC transporter ATP-binding protein</fullName>
    </submittedName>
</protein>
<dbReference type="InterPro" id="IPR039421">
    <property type="entry name" value="Type_1_exporter"/>
</dbReference>
<feature type="transmembrane region" description="Helical" evidence="7">
    <location>
        <begin position="257"/>
        <end position="278"/>
    </location>
</feature>
<evidence type="ECO:0000256" key="7">
    <source>
        <dbReference type="SAM" id="Phobius"/>
    </source>
</evidence>
<gene>
    <name evidence="10" type="ORF">KDU71_12045</name>
</gene>
<keyword evidence="3" id="KW-0547">Nucleotide-binding</keyword>
<keyword evidence="11" id="KW-1185">Reference proteome</keyword>
<comment type="subcellular location">
    <subcellularLocation>
        <location evidence="1">Cell membrane</location>
        <topology evidence="1">Multi-pass membrane protein</topology>
    </subcellularLocation>
</comment>
<dbReference type="InterPro" id="IPR036640">
    <property type="entry name" value="ABC1_TM_sf"/>
</dbReference>
<organism evidence="10 11">
    <name type="scientific">Carboxylicivirga sediminis</name>
    <dbReference type="NCBI Taxonomy" id="2006564"/>
    <lineage>
        <taxon>Bacteria</taxon>
        <taxon>Pseudomonadati</taxon>
        <taxon>Bacteroidota</taxon>
        <taxon>Bacteroidia</taxon>
        <taxon>Marinilabiliales</taxon>
        <taxon>Marinilabiliaceae</taxon>
        <taxon>Carboxylicivirga</taxon>
    </lineage>
</organism>
<reference evidence="10" key="1">
    <citation type="journal article" date="2018" name="Int. J. Syst. Evol. Microbiol.">
        <title>Carboxylicivirga sediminis sp. nov., isolated from coastal sediment.</title>
        <authorList>
            <person name="Wang F.Q."/>
            <person name="Ren L.H."/>
            <person name="Zou R.J."/>
            <person name="Sun Y.Z."/>
            <person name="Liu X.J."/>
            <person name="Jiang F."/>
            <person name="Liu L.J."/>
        </authorList>
    </citation>
    <scope>NUCLEOTIDE SEQUENCE</scope>
    <source>
        <strain evidence="10">JR1</strain>
    </source>
</reference>
<feature type="transmembrane region" description="Helical" evidence="7">
    <location>
        <begin position="26"/>
        <end position="48"/>
    </location>
</feature>
<dbReference type="EMBL" id="JAGTAR010000017">
    <property type="protein sequence ID" value="MBR8536293.1"/>
    <property type="molecule type" value="Genomic_DNA"/>
</dbReference>
<feature type="transmembrane region" description="Helical" evidence="7">
    <location>
        <begin position="68"/>
        <end position="89"/>
    </location>
</feature>
<dbReference type="Pfam" id="PF00005">
    <property type="entry name" value="ABC_tran"/>
    <property type="match status" value="1"/>
</dbReference>
<evidence type="ECO:0000313" key="11">
    <source>
        <dbReference type="Proteomes" id="UP000679220"/>
    </source>
</evidence>
<evidence type="ECO:0000256" key="1">
    <source>
        <dbReference type="ARBA" id="ARBA00004651"/>
    </source>
</evidence>